<feature type="signal peptide" evidence="3">
    <location>
        <begin position="1"/>
        <end position="23"/>
    </location>
</feature>
<dbReference type="PRINTS" id="PR01217">
    <property type="entry name" value="PRICHEXTENSN"/>
</dbReference>
<reference evidence="4 5" key="1">
    <citation type="journal article" date="2012" name="Genome Biol.">
        <title>Genome and low-iron response of an oceanic diatom adapted to chronic iron limitation.</title>
        <authorList>
            <person name="Lommer M."/>
            <person name="Specht M."/>
            <person name="Roy A.S."/>
            <person name="Kraemer L."/>
            <person name="Andreson R."/>
            <person name="Gutowska M.A."/>
            <person name="Wolf J."/>
            <person name="Bergner S.V."/>
            <person name="Schilhabel M.B."/>
            <person name="Klostermeier U.C."/>
            <person name="Beiko R.G."/>
            <person name="Rosenstiel P."/>
            <person name="Hippler M."/>
            <person name="Laroche J."/>
        </authorList>
    </citation>
    <scope>NUCLEOTIDE SEQUENCE [LARGE SCALE GENOMIC DNA]</scope>
    <source>
        <strain evidence="4 5">CCMP1005</strain>
    </source>
</reference>
<keyword evidence="2" id="KW-0812">Transmembrane</keyword>
<dbReference type="Proteomes" id="UP000266841">
    <property type="component" value="Unassembled WGS sequence"/>
</dbReference>
<dbReference type="EMBL" id="AGNL01037714">
    <property type="protein sequence ID" value="EJK53471.1"/>
    <property type="molecule type" value="Genomic_DNA"/>
</dbReference>
<evidence type="ECO:0000313" key="4">
    <source>
        <dbReference type="EMBL" id="EJK53471.1"/>
    </source>
</evidence>
<keyword evidence="3" id="KW-0732">Signal</keyword>
<feature type="region of interest" description="Disordered" evidence="1">
    <location>
        <begin position="327"/>
        <end position="411"/>
    </location>
</feature>
<gene>
    <name evidence="4" type="ORF">THAOC_27085</name>
</gene>
<comment type="caution">
    <text evidence="4">The sequence shown here is derived from an EMBL/GenBank/DDBJ whole genome shotgun (WGS) entry which is preliminary data.</text>
</comment>
<feature type="compositionally biased region" description="Low complexity" evidence="1">
    <location>
        <begin position="706"/>
        <end position="717"/>
    </location>
</feature>
<feature type="compositionally biased region" description="Polar residues" evidence="1">
    <location>
        <begin position="260"/>
        <end position="270"/>
    </location>
</feature>
<keyword evidence="2" id="KW-0472">Membrane</keyword>
<keyword evidence="5" id="KW-1185">Reference proteome</keyword>
<feature type="transmembrane region" description="Helical" evidence="2">
    <location>
        <begin position="609"/>
        <end position="635"/>
    </location>
</feature>
<dbReference type="AlphaFoldDB" id="K0RX88"/>
<evidence type="ECO:0000256" key="1">
    <source>
        <dbReference type="SAM" id="MobiDB-lite"/>
    </source>
</evidence>
<keyword evidence="2" id="KW-1133">Transmembrane helix</keyword>
<feature type="chain" id="PRO_5030173023" evidence="3">
    <location>
        <begin position="24"/>
        <end position="743"/>
    </location>
</feature>
<feature type="region of interest" description="Disordered" evidence="1">
    <location>
        <begin position="706"/>
        <end position="730"/>
    </location>
</feature>
<sequence length="743" mass="81516">MTRLSLLVPIAILLLAAIGVTSAQNLFQMPGDGEDAIEHVVDSNPLYYSNATTTAGLEPLEEVVGILFNIRSKLTDGATIQITGLEFLSSLEGTVFYQLSAKKGPYYVKEAGVLDGPEGMHPVGSYGMISSGLQLSAGECSSTIRQDAALTCPLTIVPREDFFPKEEEPLSWSLVGPNSTLSIYLTMASANLLVRRSAASSPQFDSEVIARTPELEIYEGLGFNTFPYSSSKDSYSDAPVSFVGRIVYKVVSSESDSRVDNQAVTPATYQSVPPTVSPTATTSASVPPTATPSKMAADAPPTATPSKPSSVYLSNFLIWGTIKPTTPFPTETSYPTMDTGRPTDSPAPPSTSIPSHSPSQEPTLTRHPPTYAPTQEENASRPKCRPGRPCLPDPEPPKSLTPTESPIISSPGTTTIEMLAYLEGVPARLLEDREEKKFKEIILDFLKMDNTLQDNGVNVHRIKLYHNYMLQEEETRQRIRGGDAKKDVGRPERRKVSSSGYTYNYGDAGRDFVPRFHPALCVMARFETLTRLPHEVAAFFVWKELTDHEMELKKIFERDSFFVSYYKALTNITFQVKDGFTKPPTVSPTIRFVMSEENEIQSESTAKGLGVFTLVGIAVGVLWIFLTCCSIQIILKNRNETKAKSELAKLATNQEQAGQVVQKSPGVMVSVRSILRRASSVQSGPDLNISVLRRTSIFSHIRRRLSSQLDSDQASASGEEEDEEDEVPRLFKVNFSASDKEIT</sequence>
<proteinExistence type="predicted"/>
<feature type="compositionally biased region" description="Pro residues" evidence="1">
    <location>
        <begin position="389"/>
        <end position="399"/>
    </location>
</feature>
<organism evidence="4 5">
    <name type="scientific">Thalassiosira oceanica</name>
    <name type="common">Marine diatom</name>
    <dbReference type="NCBI Taxonomy" id="159749"/>
    <lineage>
        <taxon>Eukaryota</taxon>
        <taxon>Sar</taxon>
        <taxon>Stramenopiles</taxon>
        <taxon>Ochrophyta</taxon>
        <taxon>Bacillariophyta</taxon>
        <taxon>Coscinodiscophyceae</taxon>
        <taxon>Thalassiosirophycidae</taxon>
        <taxon>Thalassiosirales</taxon>
        <taxon>Thalassiosiraceae</taxon>
        <taxon>Thalassiosira</taxon>
    </lineage>
</organism>
<feature type="region of interest" description="Disordered" evidence="1">
    <location>
        <begin position="257"/>
        <end position="307"/>
    </location>
</feature>
<evidence type="ECO:0000313" key="5">
    <source>
        <dbReference type="Proteomes" id="UP000266841"/>
    </source>
</evidence>
<name>K0RX88_THAOC</name>
<feature type="compositionally biased region" description="Low complexity" evidence="1">
    <location>
        <begin position="271"/>
        <end position="307"/>
    </location>
</feature>
<feature type="compositionally biased region" description="Polar residues" evidence="1">
    <location>
        <begin position="400"/>
        <end position="411"/>
    </location>
</feature>
<evidence type="ECO:0000256" key="3">
    <source>
        <dbReference type="SAM" id="SignalP"/>
    </source>
</evidence>
<accession>K0RX88</accession>
<protein>
    <submittedName>
        <fullName evidence="4">Uncharacterized protein</fullName>
    </submittedName>
</protein>
<evidence type="ECO:0000256" key="2">
    <source>
        <dbReference type="SAM" id="Phobius"/>
    </source>
</evidence>